<feature type="transmembrane region" description="Helical" evidence="1">
    <location>
        <begin position="67"/>
        <end position="85"/>
    </location>
</feature>
<evidence type="ECO:0000256" key="1">
    <source>
        <dbReference type="SAM" id="Phobius"/>
    </source>
</evidence>
<gene>
    <name evidence="2" type="ORF">PTD2_04466</name>
</gene>
<dbReference type="STRING" id="87626.PTD2_04466"/>
<keyword evidence="1" id="KW-0472">Membrane</keyword>
<dbReference type="EMBL" id="AAOH01000001">
    <property type="protein sequence ID" value="EAR30796.1"/>
    <property type="molecule type" value="Genomic_DNA"/>
</dbReference>
<evidence type="ECO:0000313" key="2">
    <source>
        <dbReference type="EMBL" id="EAR30796.1"/>
    </source>
</evidence>
<dbReference type="HOGENOM" id="CLU_2424704_0_0_6"/>
<accession>A4C5G4</accession>
<feature type="transmembrane region" description="Helical" evidence="1">
    <location>
        <begin position="12"/>
        <end position="30"/>
    </location>
</feature>
<name>A4C5G4_9GAMM</name>
<protein>
    <submittedName>
        <fullName evidence="2">Uncharacterized protein</fullName>
    </submittedName>
</protein>
<dbReference type="Proteomes" id="UP000006201">
    <property type="component" value="Unassembled WGS sequence"/>
</dbReference>
<evidence type="ECO:0000313" key="3">
    <source>
        <dbReference type="Proteomes" id="UP000006201"/>
    </source>
</evidence>
<keyword evidence="1" id="KW-0812">Transmembrane</keyword>
<organism evidence="2 3">
    <name type="scientific">Pseudoalteromonas tunicata D2</name>
    <dbReference type="NCBI Taxonomy" id="87626"/>
    <lineage>
        <taxon>Bacteria</taxon>
        <taxon>Pseudomonadati</taxon>
        <taxon>Pseudomonadota</taxon>
        <taxon>Gammaproteobacteria</taxon>
        <taxon>Alteromonadales</taxon>
        <taxon>Pseudoalteromonadaceae</taxon>
        <taxon>Pseudoalteromonas</taxon>
    </lineage>
</organism>
<sequence length="91" mass="10225">MLNVFKWSVSKLPLLLFVLLPLAFVIYSFVDTFLYTKATYAQLESVNSFSYHLGANIATYLPSAHTGTLLLCFVSVFCGCIYSTLKQISNR</sequence>
<proteinExistence type="predicted"/>
<reference evidence="2 3" key="1">
    <citation type="submission" date="2006-02" db="EMBL/GenBank/DDBJ databases">
        <authorList>
            <person name="Moran M.A."/>
            <person name="Kjelleberg S."/>
            <person name="Egan S."/>
            <person name="Saunders N."/>
            <person name="Thomas T."/>
            <person name="Ferriera S."/>
            <person name="Johnson J."/>
            <person name="Kravitz S."/>
            <person name="Halpern A."/>
            <person name="Remington K."/>
            <person name="Beeson K."/>
            <person name="Tran B."/>
            <person name="Rogers Y.-H."/>
            <person name="Friedman R."/>
            <person name="Venter J.C."/>
        </authorList>
    </citation>
    <scope>NUCLEOTIDE SEQUENCE [LARGE SCALE GENOMIC DNA]</scope>
    <source>
        <strain evidence="2 3">D2</strain>
    </source>
</reference>
<dbReference type="AlphaFoldDB" id="A4C5G4"/>
<keyword evidence="3" id="KW-1185">Reference proteome</keyword>
<comment type="caution">
    <text evidence="2">The sequence shown here is derived from an EMBL/GenBank/DDBJ whole genome shotgun (WGS) entry which is preliminary data.</text>
</comment>
<keyword evidence="1" id="KW-1133">Transmembrane helix</keyword>